<proteinExistence type="predicted"/>
<evidence type="ECO:0000259" key="1">
    <source>
        <dbReference type="Pfam" id="PF03749"/>
    </source>
</evidence>
<dbReference type="GO" id="GO:0003677">
    <property type="term" value="F:DNA binding"/>
    <property type="evidence" value="ECO:0007669"/>
    <property type="project" value="InterPro"/>
</dbReference>
<protein>
    <submittedName>
        <fullName evidence="2">DNA/RNA nuclease SfsA</fullName>
    </submittedName>
</protein>
<reference evidence="2" key="1">
    <citation type="journal article" date="2020" name="bioRxiv">
        <title>A rank-normalized archaeal taxonomy based on genome phylogeny resolves widespread incomplete and uneven classifications.</title>
        <authorList>
            <person name="Rinke C."/>
            <person name="Chuvochina M."/>
            <person name="Mussig A.J."/>
            <person name="Chaumeil P.-A."/>
            <person name="Waite D.W."/>
            <person name="Whitman W.B."/>
            <person name="Parks D.H."/>
            <person name="Hugenholtz P."/>
        </authorList>
    </citation>
    <scope>NUCLEOTIDE SEQUENCE</scope>
    <source>
        <strain evidence="2">UBA12518</strain>
    </source>
</reference>
<dbReference type="Proteomes" id="UP000600363">
    <property type="component" value="Unassembled WGS sequence"/>
</dbReference>
<dbReference type="AlphaFoldDB" id="A0A832RXG6"/>
<name>A0A832RXG6_9EURY</name>
<dbReference type="PANTHER" id="PTHR30545">
    <property type="entry name" value="SUGAR FERMENTATION STIMULATION PROTEIN A"/>
    <property type="match status" value="1"/>
</dbReference>
<comment type="caution">
    <text evidence="2">The sequence shown here is derived from an EMBL/GenBank/DDBJ whole genome shotgun (WGS) entry which is preliminary data.</text>
</comment>
<dbReference type="Gene3D" id="3.40.1350.60">
    <property type="match status" value="1"/>
</dbReference>
<gene>
    <name evidence="2" type="ORF">HA299_02875</name>
</gene>
<dbReference type="Pfam" id="PF03749">
    <property type="entry name" value="SfsA"/>
    <property type="match status" value="1"/>
</dbReference>
<sequence length="95" mass="10588">MLEGFEEYRVVDRDHHVGTSRIDLLLAEPSYLLEVKSCTLVGHGIAMFPDAPTTRGARHVEKLTRFVDEGGRAGVMFVVQREDARSFSPNTSDVP</sequence>
<organism evidence="2 3">
    <name type="scientific">Methermicoccus shengliensis</name>
    <dbReference type="NCBI Taxonomy" id="660064"/>
    <lineage>
        <taxon>Archaea</taxon>
        <taxon>Methanobacteriati</taxon>
        <taxon>Methanobacteriota</taxon>
        <taxon>Stenosarchaea group</taxon>
        <taxon>Methanomicrobia</taxon>
        <taxon>Methanosarcinales</taxon>
        <taxon>Methermicoccaceae</taxon>
        <taxon>Methermicoccus</taxon>
    </lineage>
</organism>
<dbReference type="PANTHER" id="PTHR30545:SF2">
    <property type="entry name" value="SUGAR FERMENTATION STIMULATION PROTEIN A"/>
    <property type="match status" value="1"/>
</dbReference>
<dbReference type="InterPro" id="IPR005224">
    <property type="entry name" value="SfsA"/>
</dbReference>
<feature type="domain" description="Sugar fermentation stimulation protein C-terminal" evidence="1">
    <location>
        <begin position="5"/>
        <end position="91"/>
    </location>
</feature>
<evidence type="ECO:0000313" key="2">
    <source>
        <dbReference type="EMBL" id="HIH69554.1"/>
    </source>
</evidence>
<accession>A0A832RXG6</accession>
<dbReference type="InterPro" id="IPR040452">
    <property type="entry name" value="SfsA_C"/>
</dbReference>
<dbReference type="EMBL" id="DUIH01000011">
    <property type="protein sequence ID" value="HIH69554.1"/>
    <property type="molecule type" value="Genomic_DNA"/>
</dbReference>
<evidence type="ECO:0000313" key="3">
    <source>
        <dbReference type="Proteomes" id="UP000600363"/>
    </source>
</evidence>